<dbReference type="AlphaFoldDB" id="A0A1I5S752"/>
<dbReference type="Proteomes" id="UP000199586">
    <property type="component" value="Unassembled WGS sequence"/>
</dbReference>
<name>A0A1I5S752_9SPHN</name>
<accession>A0A1I5S752</accession>
<evidence type="ECO:0000313" key="1">
    <source>
        <dbReference type="EMBL" id="SFP66542.1"/>
    </source>
</evidence>
<sequence>MRSAITKKEEAFDYVDSMAKHFVAARAAGFGSNKTAYCVYFESKGLLTEKDKKVWHITMVTNLMEADEKLIGKRKKEIDVFDYKMRRFMRASDETRVLTDQDWIDLRAEYLTAIDSLIDRSKQVCAVIRGEADSETALTG</sequence>
<protein>
    <submittedName>
        <fullName evidence="1">Uncharacterized protein</fullName>
    </submittedName>
</protein>
<gene>
    <name evidence="1" type="ORF">SAMN04488241_10515</name>
</gene>
<proteinExistence type="predicted"/>
<dbReference type="STRING" id="634430.SAMN04488241_10515"/>
<evidence type="ECO:0000313" key="2">
    <source>
        <dbReference type="Proteomes" id="UP000199586"/>
    </source>
</evidence>
<keyword evidence="2" id="KW-1185">Reference proteome</keyword>
<organism evidence="1 2">
    <name type="scientific">Sphingomonas rubra</name>
    <dbReference type="NCBI Taxonomy" id="634430"/>
    <lineage>
        <taxon>Bacteria</taxon>
        <taxon>Pseudomonadati</taxon>
        <taxon>Pseudomonadota</taxon>
        <taxon>Alphaproteobacteria</taxon>
        <taxon>Sphingomonadales</taxon>
        <taxon>Sphingomonadaceae</taxon>
        <taxon>Sphingomonas</taxon>
    </lineage>
</organism>
<dbReference type="EMBL" id="FOXP01000005">
    <property type="protein sequence ID" value="SFP66542.1"/>
    <property type="molecule type" value="Genomic_DNA"/>
</dbReference>
<reference evidence="1 2" key="1">
    <citation type="submission" date="2016-10" db="EMBL/GenBank/DDBJ databases">
        <authorList>
            <person name="de Groot N.N."/>
        </authorList>
    </citation>
    <scope>NUCLEOTIDE SEQUENCE [LARGE SCALE GENOMIC DNA]</scope>
    <source>
        <strain evidence="1 2">CGMCC 1.9113</strain>
    </source>
</reference>